<keyword evidence="2" id="KW-1185">Reference proteome</keyword>
<name>A0A914AGM8_PATMI</name>
<organism evidence="1 2">
    <name type="scientific">Patiria miniata</name>
    <name type="common">Bat star</name>
    <name type="synonym">Asterina miniata</name>
    <dbReference type="NCBI Taxonomy" id="46514"/>
    <lineage>
        <taxon>Eukaryota</taxon>
        <taxon>Metazoa</taxon>
        <taxon>Echinodermata</taxon>
        <taxon>Eleutherozoa</taxon>
        <taxon>Asterozoa</taxon>
        <taxon>Asteroidea</taxon>
        <taxon>Valvatacea</taxon>
        <taxon>Valvatida</taxon>
        <taxon>Asterinidae</taxon>
        <taxon>Patiria</taxon>
    </lineage>
</organism>
<evidence type="ECO:0000313" key="2">
    <source>
        <dbReference type="Proteomes" id="UP000887568"/>
    </source>
</evidence>
<protein>
    <submittedName>
        <fullName evidence="1">Uncharacterized protein</fullName>
    </submittedName>
</protein>
<proteinExistence type="predicted"/>
<dbReference type="AlphaFoldDB" id="A0A914AGM8"/>
<dbReference type="OrthoDB" id="10510129at2759"/>
<reference evidence="1" key="1">
    <citation type="submission" date="2022-11" db="UniProtKB">
        <authorList>
            <consortium name="EnsemblMetazoa"/>
        </authorList>
    </citation>
    <scope>IDENTIFICATION</scope>
</reference>
<sequence>MRTLYFGPVPPPAPGEEFDKRLWLKSSMPGREDRCPRIDRDKGCVTFKTESYQHPFRYPTKGLFASSLERLDFNISINNTATFDIHLMGDENPWLHTPVYSFEFSPQVCALEKDTYETAFHRDCRLEGSSGRFWVSLTDGEIQLGKYGDTTALVRATQTNPVGILSIEMTGVVGEPLEVRIYTPCY</sequence>
<dbReference type="OMA" id="MRTLYFG"/>
<dbReference type="GeneID" id="119733344"/>
<dbReference type="RefSeq" id="XP_038062858.1">
    <property type="nucleotide sequence ID" value="XM_038206930.1"/>
</dbReference>
<accession>A0A914AGM8</accession>
<evidence type="ECO:0000313" key="1">
    <source>
        <dbReference type="EnsemblMetazoa" id="XP_038062858.1"/>
    </source>
</evidence>
<dbReference type="Proteomes" id="UP000887568">
    <property type="component" value="Unplaced"/>
</dbReference>
<dbReference type="EnsemblMetazoa" id="XM_038206930.1">
    <property type="protein sequence ID" value="XP_038062858.1"/>
    <property type="gene ID" value="LOC119733344"/>
</dbReference>